<dbReference type="Gene3D" id="3.30.70.120">
    <property type="match status" value="1"/>
</dbReference>
<sequence length="102" mass="12090">MKFIILYITYPDLKTAKTISNRLLKQKLVACVNFMPITSSYIWQGKIKNTKEIVALTKTKTENWRRIKKEIEKLHPYDIPCVIKIEAEANKEYVKWIESETK</sequence>
<evidence type="ECO:0000256" key="1">
    <source>
        <dbReference type="ARBA" id="ARBA00010169"/>
    </source>
</evidence>
<dbReference type="PANTHER" id="PTHR23419">
    <property type="entry name" value="DIVALENT CATION TOLERANCE CUTA-RELATED"/>
    <property type="match status" value="1"/>
</dbReference>
<proteinExistence type="inferred from homology"/>
<name>A0A0G0T688_9BACT</name>
<dbReference type="GO" id="GO:0005507">
    <property type="term" value="F:copper ion binding"/>
    <property type="evidence" value="ECO:0007669"/>
    <property type="project" value="TreeGrafter"/>
</dbReference>
<protein>
    <submittedName>
        <fullName evidence="2">Divalent-cation tolerance protein CutA</fullName>
    </submittedName>
</protein>
<evidence type="ECO:0000313" key="3">
    <source>
        <dbReference type="Proteomes" id="UP000034137"/>
    </source>
</evidence>
<dbReference type="Pfam" id="PF03091">
    <property type="entry name" value="CutA1"/>
    <property type="match status" value="1"/>
</dbReference>
<gene>
    <name evidence="2" type="ORF">UT64_C0010G0016</name>
</gene>
<reference evidence="2 3" key="1">
    <citation type="journal article" date="2015" name="Nature">
        <title>rRNA introns, odd ribosomes, and small enigmatic genomes across a large radiation of phyla.</title>
        <authorList>
            <person name="Brown C.T."/>
            <person name="Hug L.A."/>
            <person name="Thomas B.C."/>
            <person name="Sharon I."/>
            <person name="Castelle C.J."/>
            <person name="Singh A."/>
            <person name="Wilkins M.J."/>
            <person name="Williams K.H."/>
            <person name="Banfield J.F."/>
        </authorList>
    </citation>
    <scope>NUCLEOTIDE SEQUENCE [LARGE SCALE GENOMIC DNA]</scope>
</reference>
<dbReference type="InterPro" id="IPR004323">
    <property type="entry name" value="Ion_tolerance_CutA"/>
</dbReference>
<dbReference type="PANTHER" id="PTHR23419:SF8">
    <property type="entry name" value="FI09726P"/>
    <property type="match status" value="1"/>
</dbReference>
<organism evidence="2 3">
    <name type="scientific">Candidatus Falkowbacteria bacterium GW2011_GWF2_39_8</name>
    <dbReference type="NCBI Taxonomy" id="1618642"/>
    <lineage>
        <taxon>Bacteria</taxon>
        <taxon>Candidatus Falkowiibacteriota</taxon>
    </lineage>
</organism>
<dbReference type="InterPro" id="IPR015867">
    <property type="entry name" value="N-reg_PII/ATP_PRibTrfase_C"/>
</dbReference>
<dbReference type="EMBL" id="LBXO01000010">
    <property type="protein sequence ID" value="KKR33342.1"/>
    <property type="molecule type" value="Genomic_DNA"/>
</dbReference>
<dbReference type="AlphaFoldDB" id="A0A0G0T688"/>
<dbReference type="InterPro" id="IPR011322">
    <property type="entry name" value="N-reg_PII-like_a/b"/>
</dbReference>
<dbReference type="SUPFAM" id="SSF54913">
    <property type="entry name" value="GlnB-like"/>
    <property type="match status" value="1"/>
</dbReference>
<comment type="similarity">
    <text evidence="1">Belongs to the CutA family.</text>
</comment>
<dbReference type="Proteomes" id="UP000034137">
    <property type="component" value="Unassembled WGS sequence"/>
</dbReference>
<accession>A0A0G0T688</accession>
<dbReference type="GO" id="GO:0010038">
    <property type="term" value="P:response to metal ion"/>
    <property type="evidence" value="ECO:0007669"/>
    <property type="project" value="InterPro"/>
</dbReference>
<comment type="caution">
    <text evidence="2">The sequence shown here is derived from an EMBL/GenBank/DDBJ whole genome shotgun (WGS) entry which is preliminary data.</text>
</comment>
<evidence type="ECO:0000313" key="2">
    <source>
        <dbReference type="EMBL" id="KKR33342.1"/>
    </source>
</evidence>